<evidence type="ECO:0000313" key="1">
    <source>
        <dbReference type="EMBL" id="CAH1795057.1"/>
    </source>
</evidence>
<dbReference type="EMBL" id="CAIIXF020000009">
    <property type="protein sequence ID" value="CAH1795057.1"/>
    <property type="molecule type" value="Genomic_DNA"/>
</dbReference>
<dbReference type="InterPro" id="IPR011989">
    <property type="entry name" value="ARM-like"/>
</dbReference>
<dbReference type="PROSITE" id="PS50178">
    <property type="entry name" value="ZF_FYVE"/>
    <property type="match status" value="1"/>
</dbReference>
<comment type="caution">
    <text evidence="1">The sequence shown here is derived from an EMBL/GenBank/DDBJ whole genome shotgun (WGS) entry which is preliminary data.</text>
</comment>
<dbReference type="InterPro" id="IPR013083">
    <property type="entry name" value="Znf_RING/FYVE/PHD"/>
</dbReference>
<reference evidence="1" key="1">
    <citation type="submission" date="2022-03" db="EMBL/GenBank/DDBJ databases">
        <authorList>
            <person name="Martin C."/>
        </authorList>
    </citation>
    <scope>NUCLEOTIDE SEQUENCE</scope>
</reference>
<organism evidence="1 2">
    <name type="scientific">Owenia fusiformis</name>
    <name type="common">Polychaete worm</name>
    <dbReference type="NCBI Taxonomy" id="6347"/>
    <lineage>
        <taxon>Eukaryota</taxon>
        <taxon>Metazoa</taxon>
        <taxon>Spiralia</taxon>
        <taxon>Lophotrochozoa</taxon>
        <taxon>Annelida</taxon>
        <taxon>Polychaeta</taxon>
        <taxon>Sedentaria</taxon>
        <taxon>Canalipalpata</taxon>
        <taxon>Sabellida</taxon>
        <taxon>Oweniida</taxon>
        <taxon>Oweniidae</taxon>
        <taxon>Owenia</taxon>
    </lineage>
</organism>
<dbReference type="InterPro" id="IPR011011">
    <property type="entry name" value="Znf_FYVE_PHD"/>
</dbReference>
<dbReference type="Pfam" id="PF01363">
    <property type="entry name" value="FYVE"/>
    <property type="match status" value="1"/>
</dbReference>
<dbReference type="SUPFAM" id="SSF57903">
    <property type="entry name" value="FYVE/PHD zinc finger"/>
    <property type="match status" value="1"/>
</dbReference>
<dbReference type="InterPro" id="IPR017455">
    <property type="entry name" value="Znf_FYVE-rel"/>
</dbReference>
<dbReference type="AlphaFoldDB" id="A0A8J1U546"/>
<sequence>MSQNNNIIKVEGREINPAKVDGPSDVFSSASFQLAKSRWQEDNDANICVLCNQKFNQIRRKHHCRQCGRVLCSKCCYAKMPLPQLGYGDAERVCDFCKPVCELVTKARSPMLSYELEGAKGLSEFVRDPDGVKRVVETGGLQTLIWLARQGDEQMRGYIISALHCLAMHTSLHPVLAESGTIKAVCSILSNADAEQILIDGISSLMIFCKSSDLKTQAIKDGALHPVLTLCNHSQDAIALVALKTLSLIVEHAGTHTAIIESERSALPKVLALTASSDEQVQEVSLKLLAHLSMGTDYHRQRIVQEDFTTGKGILKVLRSNPNNIQVLCNAACLVGNLATSEHSQGALQEVIDPLCLMLGSHTESVELTTHVIRAIANFAKYPQNAWRLIPYLAHFTRSCLKSANNALKFQATRCILHLLLHSTNETTEGLMKEGAAELLKGLVEIPELMESMHKSILKNVSERCRPM</sequence>
<keyword evidence="2" id="KW-1185">Reference proteome</keyword>
<dbReference type="Gene3D" id="1.25.10.10">
    <property type="entry name" value="Leucine-rich Repeat Variant"/>
    <property type="match status" value="1"/>
</dbReference>
<dbReference type="GO" id="GO:0046872">
    <property type="term" value="F:metal ion binding"/>
    <property type="evidence" value="ECO:0007669"/>
    <property type="project" value="InterPro"/>
</dbReference>
<protein>
    <submittedName>
        <fullName evidence="1">Uncharacterized protein</fullName>
    </submittedName>
</protein>
<evidence type="ECO:0000313" key="2">
    <source>
        <dbReference type="Proteomes" id="UP000749559"/>
    </source>
</evidence>
<gene>
    <name evidence="1" type="ORF">OFUS_LOCUS19649</name>
</gene>
<dbReference type="SMART" id="SM00064">
    <property type="entry name" value="FYVE"/>
    <property type="match status" value="1"/>
</dbReference>
<dbReference type="Gene3D" id="3.30.40.10">
    <property type="entry name" value="Zinc/RING finger domain, C3HC4 (zinc finger)"/>
    <property type="match status" value="1"/>
</dbReference>
<dbReference type="InterPro" id="IPR016024">
    <property type="entry name" value="ARM-type_fold"/>
</dbReference>
<name>A0A8J1U546_OWEFU</name>
<dbReference type="SUPFAM" id="SSF48371">
    <property type="entry name" value="ARM repeat"/>
    <property type="match status" value="1"/>
</dbReference>
<dbReference type="OrthoDB" id="5872154at2759"/>
<dbReference type="InterPro" id="IPR052113">
    <property type="entry name" value="FYVE-type_Zinc_Finger"/>
</dbReference>
<dbReference type="Proteomes" id="UP000749559">
    <property type="component" value="Unassembled WGS sequence"/>
</dbReference>
<proteinExistence type="predicted"/>
<dbReference type="PANTHER" id="PTHR39490:SF9">
    <property type="entry name" value="FYVE-TYPE DOMAIN-CONTAINING PROTEIN"/>
    <property type="match status" value="1"/>
</dbReference>
<dbReference type="PANTHER" id="PTHR39490">
    <property type="entry name" value="ARRESTIN DOMAIN-CONTAINING PROTEIN D"/>
    <property type="match status" value="1"/>
</dbReference>
<dbReference type="InterPro" id="IPR000306">
    <property type="entry name" value="Znf_FYVE"/>
</dbReference>
<accession>A0A8J1U546</accession>